<dbReference type="PROSITE" id="PS50067">
    <property type="entry name" value="KINESIN_MOTOR_2"/>
    <property type="match status" value="1"/>
</dbReference>
<feature type="region of interest" description="Disordered" evidence="6">
    <location>
        <begin position="899"/>
        <end position="943"/>
    </location>
</feature>
<evidence type="ECO:0000256" key="1">
    <source>
        <dbReference type="ARBA" id="ARBA00022741"/>
    </source>
</evidence>
<keyword evidence="9" id="KW-1185">Reference proteome</keyword>
<feature type="region of interest" description="Disordered" evidence="6">
    <location>
        <begin position="85"/>
        <end position="110"/>
    </location>
</feature>
<feature type="coiled-coil region" evidence="5">
    <location>
        <begin position="314"/>
        <end position="373"/>
    </location>
</feature>
<dbReference type="Pfam" id="PF00225">
    <property type="entry name" value="Kinesin"/>
    <property type="match status" value="1"/>
</dbReference>
<evidence type="ECO:0000313" key="8">
    <source>
        <dbReference type="EMBL" id="KDO30085.1"/>
    </source>
</evidence>
<keyword evidence="3 4" id="KW-0505">Motor protein</keyword>
<feature type="domain" description="Kinesin motor" evidence="7">
    <location>
        <begin position="416"/>
        <end position="717"/>
    </location>
</feature>
<feature type="compositionally biased region" description="Basic and acidic residues" evidence="6">
    <location>
        <begin position="800"/>
        <end position="817"/>
    </location>
</feature>
<dbReference type="Gene3D" id="1.10.287.1490">
    <property type="match status" value="1"/>
</dbReference>
<dbReference type="InterPro" id="IPR001752">
    <property type="entry name" value="Kinesin_motor_dom"/>
</dbReference>
<dbReference type="OMA" id="WEYRMEG"/>
<dbReference type="VEuPathDB" id="FungiDB:SPRG_05276"/>
<dbReference type="GO" id="GO:0003777">
    <property type="term" value="F:microtubule motor activity"/>
    <property type="evidence" value="ECO:0007669"/>
    <property type="project" value="InterPro"/>
</dbReference>
<proteinExistence type="inferred from homology"/>
<dbReference type="RefSeq" id="XP_012199266.1">
    <property type="nucleotide sequence ID" value="XM_012343876.1"/>
</dbReference>
<dbReference type="InterPro" id="IPR027417">
    <property type="entry name" value="P-loop_NTPase"/>
</dbReference>
<dbReference type="EMBL" id="KK583203">
    <property type="protein sequence ID" value="KDO30085.1"/>
    <property type="molecule type" value="Genomic_DNA"/>
</dbReference>
<dbReference type="PANTHER" id="PTHR47972">
    <property type="entry name" value="KINESIN-LIKE PROTEIN KLP-3"/>
    <property type="match status" value="1"/>
</dbReference>
<dbReference type="AlphaFoldDB" id="A0A067CLJ7"/>
<feature type="region of interest" description="Disordered" evidence="6">
    <location>
        <begin position="778"/>
        <end position="866"/>
    </location>
</feature>
<dbReference type="SMART" id="SM00129">
    <property type="entry name" value="KISc"/>
    <property type="match status" value="1"/>
</dbReference>
<feature type="compositionally biased region" description="Polar residues" evidence="6">
    <location>
        <begin position="778"/>
        <end position="789"/>
    </location>
</feature>
<feature type="binding site" evidence="3">
    <location>
        <begin position="491"/>
        <end position="498"/>
    </location>
    <ligand>
        <name>ATP</name>
        <dbReference type="ChEBI" id="CHEBI:30616"/>
    </ligand>
</feature>
<name>A0A067CLJ7_SAPPC</name>
<protein>
    <recommendedName>
        <fullName evidence="4">Kinesin-like protein</fullName>
    </recommendedName>
</protein>
<dbReference type="GO" id="GO:0007018">
    <property type="term" value="P:microtubule-based movement"/>
    <property type="evidence" value="ECO:0007669"/>
    <property type="project" value="InterPro"/>
</dbReference>
<evidence type="ECO:0000256" key="2">
    <source>
        <dbReference type="ARBA" id="ARBA00022840"/>
    </source>
</evidence>
<evidence type="ECO:0000256" key="6">
    <source>
        <dbReference type="SAM" id="MobiDB-lite"/>
    </source>
</evidence>
<keyword evidence="4" id="KW-0493">Microtubule</keyword>
<dbReference type="InterPro" id="IPR036961">
    <property type="entry name" value="Kinesin_motor_dom_sf"/>
</dbReference>
<evidence type="ECO:0000259" key="7">
    <source>
        <dbReference type="PROSITE" id="PS50067"/>
    </source>
</evidence>
<dbReference type="STRING" id="695850.A0A067CLJ7"/>
<evidence type="ECO:0000313" key="9">
    <source>
        <dbReference type="Proteomes" id="UP000030745"/>
    </source>
</evidence>
<sequence length="943" mass="103030">MQPSPMHPVLYEKYQPQGSMAPTELVNAGASQDVLVVTCKGGARLLVSKKELDALKLFLPKYEDIDMRRLVNTLPLLLQEMETSAKSPAKAPLAKAKPQLSRTSSSASMYNDTAAKDAEARIHELEAQLAAEKMNVERFAYDNLTLKETVLRKDRAEHESSVATKELHARLDDSKKATEDLHTHLLETTSSLKSDHAKATDALLADHDAKLASIIASHNDAAAALSAKHAQETESLHAKYTADIDDLNAKLKALMVVVSDKDASIAAQNATIASLTTDLATTTATLEATKASLMATTADLQTVRDEFASQGAHLTAVEADKKAKEDDIEALTAQLATVEAKANGLYDHTQGLVAELADMRNELTTEVQDMEQYMTNAMESVMTESQNRETVLYDHLQRETLERKRMTEKYHEVSGKIRVFCRIRPLKVATNEESAYMYPKPQTLLVASQRKEFVFDQIYGPESTQEDVYEHIDPLVGSVMDGYNACVLAYGQTGAGKTYSMVGEPRAPGIIPRALQQLFEMSTARQLLYDDRISISMQEIYNDQPRDLLSKDILTAKDSLETRPVSSWEEVQLVLDEGHKNRSVASTKMNIESSRSHAIIFVYVQSASRQTLEKKNSTLCLVDLAGSERISRTQVTGDRLKEAQHINKSLSTLGDVVHALQHKAKHVPYRNSKLTFTLRDMLSGGAKALMMLQVSPDVADVGESLCSLQFGARVSQVELGAAKQTSVESGELLSMKDELAKQKGESEKELTRLRAEIEQLRDELETRSNSFQTTMTAASNLSSKASNQSGDDEPNEPADEDWKRLNTDSEPEPEVKKRAPRASIGSTSSRLSSVSSKSARSTSTTTPVVPKPTTTRSTLSRRLSLPVKPTTASVTAPTAASVAAAVPVVRAKALSTVTRPSRHSIGPGETVSVRAKMTAASRTTATAKTATKAAATSSPRKWV</sequence>
<keyword evidence="2 3" id="KW-0067">ATP-binding</keyword>
<feature type="coiled-coil region" evidence="5">
    <location>
        <begin position="736"/>
        <end position="770"/>
    </location>
</feature>
<dbReference type="Proteomes" id="UP000030745">
    <property type="component" value="Unassembled WGS sequence"/>
</dbReference>
<keyword evidence="5" id="KW-0175">Coiled coil</keyword>
<dbReference type="InterPro" id="IPR027640">
    <property type="entry name" value="Kinesin-like_fam"/>
</dbReference>
<feature type="compositionally biased region" description="Acidic residues" evidence="6">
    <location>
        <begin position="790"/>
        <end position="799"/>
    </location>
</feature>
<gene>
    <name evidence="8" type="ORF">SPRG_05276</name>
</gene>
<dbReference type="PANTHER" id="PTHR47972:SF28">
    <property type="entry name" value="KINESIN-LIKE PROTEIN KLP-3"/>
    <property type="match status" value="1"/>
</dbReference>
<dbReference type="GeneID" id="24127678"/>
<dbReference type="GO" id="GO:0005874">
    <property type="term" value="C:microtubule"/>
    <property type="evidence" value="ECO:0007669"/>
    <property type="project" value="UniProtKB-KW"/>
</dbReference>
<keyword evidence="1 3" id="KW-0547">Nucleotide-binding</keyword>
<dbReference type="GO" id="GO:0005524">
    <property type="term" value="F:ATP binding"/>
    <property type="evidence" value="ECO:0007669"/>
    <property type="project" value="UniProtKB-UniRule"/>
</dbReference>
<dbReference type="SUPFAM" id="SSF52540">
    <property type="entry name" value="P-loop containing nucleoside triphosphate hydrolases"/>
    <property type="match status" value="1"/>
</dbReference>
<evidence type="ECO:0000256" key="3">
    <source>
        <dbReference type="PROSITE-ProRule" id="PRU00283"/>
    </source>
</evidence>
<comment type="similarity">
    <text evidence="3 4">Belongs to the TRAFAC class myosin-kinesin ATPase superfamily. Kinesin family.</text>
</comment>
<feature type="compositionally biased region" description="Low complexity" evidence="6">
    <location>
        <begin position="85"/>
        <end position="101"/>
    </location>
</feature>
<dbReference type="PRINTS" id="PR00380">
    <property type="entry name" value="KINESINHEAVY"/>
</dbReference>
<feature type="compositionally biased region" description="Low complexity" evidence="6">
    <location>
        <begin position="823"/>
        <end position="866"/>
    </location>
</feature>
<dbReference type="Gene3D" id="3.40.850.10">
    <property type="entry name" value="Kinesin motor domain"/>
    <property type="match status" value="1"/>
</dbReference>
<evidence type="ECO:0000256" key="4">
    <source>
        <dbReference type="RuleBase" id="RU000394"/>
    </source>
</evidence>
<dbReference type="PROSITE" id="PS00411">
    <property type="entry name" value="KINESIN_MOTOR_1"/>
    <property type="match status" value="1"/>
</dbReference>
<feature type="compositionally biased region" description="Low complexity" evidence="6">
    <location>
        <begin position="915"/>
        <end position="943"/>
    </location>
</feature>
<dbReference type="GO" id="GO:0008017">
    <property type="term" value="F:microtubule binding"/>
    <property type="evidence" value="ECO:0007669"/>
    <property type="project" value="InterPro"/>
</dbReference>
<accession>A0A067CLJ7</accession>
<evidence type="ECO:0000256" key="5">
    <source>
        <dbReference type="SAM" id="Coils"/>
    </source>
</evidence>
<organism evidence="8 9">
    <name type="scientific">Saprolegnia parasitica (strain CBS 223.65)</name>
    <dbReference type="NCBI Taxonomy" id="695850"/>
    <lineage>
        <taxon>Eukaryota</taxon>
        <taxon>Sar</taxon>
        <taxon>Stramenopiles</taxon>
        <taxon>Oomycota</taxon>
        <taxon>Saprolegniomycetes</taxon>
        <taxon>Saprolegniales</taxon>
        <taxon>Saprolegniaceae</taxon>
        <taxon>Saprolegnia</taxon>
    </lineage>
</organism>
<dbReference type="OrthoDB" id="3176171at2759"/>
<dbReference type="KEGG" id="spar:SPRG_05276"/>
<reference evidence="8 9" key="1">
    <citation type="journal article" date="2013" name="PLoS Genet.">
        <title>Distinctive expansion of potential virulence genes in the genome of the oomycete fish pathogen Saprolegnia parasitica.</title>
        <authorList>
            <person name="Jiang R.H."/>
            <person name="de Bruijn I."/>
            <person name="Haas B.J."/>
            <person name="Belmonte R."/>
            <person name="Lobach L."/>
            <person name="Christie J."/>
            <person name="van den Ackerveken G."/>
            <person name="Bottin A."/>
            <person name="Bulone V."/>
            <person name="Diaz-Moreno S.M."/>
            <person name="Dumas B."/>
            <person name="Fan L."/>
            <person name="Gaulin E."/>
            <person name="Govers F."/>
            <person name="Grenville-Briggs L.J."/>
            <person name="Horner N.R."/>
            <person name="Levin J.Z."/>
            <person name="Mammella M."/>
            <person name="Meijer H.J."/>
            <person name="Morris P."/>
            <person name="Nusbaum C."/>
            <person name="Oome S."/>
            <person name="Phillips A.J."/>
            <person name="van Rooyen D."/>
            <person name="Rzeszutek E."/>
            <person name="Saraiva M."/>
            <person name="Secombes C.J."/>
            <person name="Seidl M.F."/>
            <person name="Snel B."/>
            <person name="Stassen J.H."/>
            <person name="Sykes S."/>
            <person name="Tripathy S."/>
            <person name="van den Berg H."/>
            <person name="Vega-Arreguin J.C."/>
            <person name="Wawra S."/>
            <person name="Young S.K."/>
            <person name="Zeng Q."/>
            <person name="Dieguez-Uribeondo J."/>
            <person name="Russ C."/>
            <person name="Tyler B.M."/>
            <person name="van West P."/>
        </authorList>
    </citation>
    <scope>NUCLEOTIDE SEQUENCE [LARGE SCALE GENOMIC DNA]</scope>
    <source>
        <strain evidence="8 9">CBS 223.65</strain>
    </source>
</reference>
<dbReference type="InterPro" id="IPR019821">
    <property type="entry name" value="Kinesin_motor_CS"/>
</dbReference>